<dbReference type="Gene3D" id="3.40.50.150">
    <property type="entry name" value="Vaccinia Virus protein VP39"/>
    <property type="match status" value="1"/>
</dbReference>
<evidence type="ECO:0000256" key="3">
    <source>
        <dbReference type="ARBA" id="ARBA00022691"/>
    </source>
</evidence>
<evidence type="ECO:0000256" key="5">
    <source>
        <dbReference type="PROSITE-ProRule" id="PRU01016"/>
    </source>
</evidence>
<comment type="catalytic activity">
    <reaction evidence="7">
        <text>a 2'-deoxycytidine in DNA + S-adenosyl-L-methionine = a 5-methyl-2'-deoxycytidine in DNA + S-adenosyl-L-homocysteine + H(+)</text>
        <dbReference type="Rhea" id="RHEA:13681"/>
        <dbReference type="Rhea" id="RHEA-COMP:11369"/>
        <dbReference type="Rhea" id="RHEA-COMP:11370"/>
        <dbReference type="ChEBI" id="CHEBI:15378"/>
        <dbReference type="ChEBI" id="CHEBI:57856"/>
        <dbReference type="ChEBI" id="CHEBI:59789"/>
        <dbReference type="ChEBI" id="CHEBI:85452"/>
        <dbReference type="ChEBI" id="CHEBI:85454"/>
        <dbReference type="EC" id="2.1.1.37"/>
    </reaction>
</comment>
<dbReference type="InterPro" id="IPR031303">
    <property type="entry name" value="C5_meth_CS"/>
</dbReference>
<protein>
    <recommendedName>
        <fullName evidence="7">Cytosine-specific methyltransferase</fullName>
        <ecNumber evidence="7">2.1.1.37</ecNumber>
    </recommendedName>
</protein>
<evidence type="ECO:0000256" key="4">
    <source>
        <dbReference type="ARBA" id="ARBA00022747"/>
    </source>
</evidence>
<dbReference type="RefSeq" id="WP_413261620.1">
    <property type="nucleotide sequence ID" value="NZ_JBHFNR010000019.1"/>
</dbReference>
<evidence type="ECO:0000313" key="9">
    <source>
        <dbReference type="Proteomes" id="UP001576784"/>
    </source>
</evidence>
<dbReference type="PROSITE" id="PS00095">
    <property type="entry name" value="C5_MTASE_2"/>
    <property type="match status" value="1"/>
</dbReference>
<dbReference type="EC" id="2.1.1.37" evidence="7"/>
<proteinExistence type="inferred from homology"/>
<dbReference type="CDD" id="cd00315">
    <property type="entry name" value="Cyt_C5_DNA_methylase"/>
    <property type="match status" value="1"/>
</dbReference>
<evidence type="ECO:0000256" key="2">
    <source>
        <dbReference type="ARBA" id="ARBA00022679"/>
    </source>
</evidence>
<dbReference type="NCBIfam" id="TIGR00675">
    <property type="entry name" value="dcm"/>
    <property type="match status" value="1"/>
</dbReference>
<dbReference type="PROSITE" id="PS00094">
    <property type="entry name" value="C5_MTASE_1"/>
    <property type="match status" value="1"/>
</dbReference>
<dbReference type="Gene3D" id="3.90.120.10">
    <property type="entry name" value="DNA Methylase, subunit A, domain 2"/>
    <property type="match status" value="1"/>
</dbReference>
<keyword evidence="1 5" id="KW-0489">Methyltransferase</keyword>
<evidence type="ECO:0000313" key="8">
    <source>
        <dbReference type="EMBL" id="MFB2891943.1"/>
    </source>
</evidence>
<evidence type="ECO:0000256" key="1">
    <source>
        <dbReference type="ARBA" id="ARBA00022603"/>
    </source>
</evidence>
<dbReference type="PROSITE" id="PS51679">
    <property type="entry name" value="SAM_MT_C5"/>
    <property type="match status" value="1"/>
</dbReference>
<accession>A0ABV4XJQ5</accession>
<dbReference type="Proteomes" id="UP001576784">
    <property type="component" value="Unassembled WGS sequence"/>
</dbReference>
<comment type="similarity">
    <text evidence="5 6">Belongs to the class I-like SAM-binding methyltransferase superfamily. C5-methyltransferase family.</text>
</comment>
<dbReference type="InterPro" id="IPR001525">
    <property type="entry name" value="C5_MeTfrase"/>
</dbReference>
<dbReference type="InterPro" id="IPR050390">
    <property type="entry name" value="C5-Methyltransferase"/>
</dbReference>
<dbReference type="SUPFAM" id="SSF53335">
    <property type="entry name" value="S-adenosyl-L-methionine-dependent methyltransferases"/>
    <property type="match status" value="1"/>
</dbReference>
<dbReference type="InterPro" id="IPR018117">
    <property type="entry name" value="C5_DNA_meth_AS"/>
</dbReference>
<reference evidence="8 9" key="1">
    <citation type="submission" date="2024-09" db="EMBL/GenBank/DDBJ databases">
        <title>Floridaenema gen nov. (Aerosakkonemataceae, Aerosakkonematales ord. nov., Cyanobacteria) from benthic tropical and subtropical fresh waters, with the description of four new species.</title>
        <authorList>
            <person name="Moretto J.A."/>
            <person name="Berthold D.E."/>
            <person name="Lefler F.W."/>
            <person name="Huang I.-S."/>
            <person name="Laughinghouse H. IV."/>
        </authorList>
    </citation>
    <scope>NUCLEOTIDE SEQUENCE [LARGE SCALE GENOMIC DNA]</scope>
    <source>
        <strain evidence="8 9">BLCC-F50</strain>
    </source>
</reference>
<keyword evidence="3 5" id="KW-0949">S-adenosyl-L-methionine</keyword>
<dbReference type="GO" id="GO:0032259">
    <property type="term" value="P:methylation"/>
    <property type="evidence" value="ECO:0007669"/>
    <property type="project" value="UniProtKB-KW"/>
</dbReference>
<dbReference type="GO" id="GO:0003886">
    <property type="term" value="F:DNA (cytosine-5-)-methyltransferase activity"/>
    <property type="evidence" value="ECO:0007669"/>
    <property type="project" value="UniProtKB-EC"/>
</dbReference>
<feature type="active site" evidence="5">
    <location>
        <position position="83"/>
    </location>
</feature>
<dbReference type="PRINTS" id="PR00105">
    <property type="entry name" value="C5METTRFRASE"/>
</dbReference>
<keyword evidence="9" id="KW-1185">Reference proteome</keyword>
<evidence type="ECO:0000256" key="7">
    <source>
        <dbReference type="RuleBase" id="RU000417"/>
    </source>
</evidence>
<sequence>MSRPTAIDLFCGAGGLSLGLEQAGFDLIAAVDCERINCQTHKLNFPDCPTVCHDITELTAASLTKIAGISSRPIDLVAGGPPCQSFSLIGKRQLDDERSELIFEFARIAIELDTSYFLMENVPGLLSSKHRWYLDEVINQFRNAGYVVHEPVILNAADYGVPQNRKRLFLMGCKRGFDLPIYPPPDTKTAPTVWDALADLPEVSNYPELWERDWIETDWFTKEGTYAASLRWDSARTYNPNLLTNSKRCQHSPESVFRFAKTPPGQLEPVSRFHKLNPFGLAPTLRAGTGRLRGNHTAPRPIHPHQPRCITVREGARLHSFPDWFRFHPTILCGFRQLGNSVPPLLAKAIASSIIQVMAI</sequence>
<keyword evidence="2 5" id="KW-0808">Transferase</keyword>
<keyword evidence="4" id="KW-0680">Restriction system</keyword>
<organism evidence="8 9">
    <name type="scientific">Floridaenema flaviceps BLCC-F50</name>
    <dbReference type="NCBI Taxonomy" id="3153642"/>
    <lineage>
        <taxon>Bacteria</taxon>
        <taxon>Bacillati</taxon>
        <taxon>Cyanobacteriota</taxon>
        <taxon>Cyanophyceae</taxon>
        <taxon>Oscillatoriophycideae</taxon>
        <taxon>Aerosakkonematales</taxon>
        <taxon>Aerosakkonemataceae</taxon>
        <taxon>Floridanema</taxon>
        <taxon>Floridanema flaviceps</taxon>
    </lineage>
</organism>
<name>A0ABV4XJQ5_9CYAN</name>
<dbReference type="PANTHER" id="PTHR10629">
    <property type="entry name" value="CYTOSINE-SPECIFIC METHYLTRANSFERASE"/>
    <property type="match status" value="1"/>
</dbReference>
<dbReference type="InterPro" id="IPR029063">
    <property type="entry name" value="SAM-dependent_MTases_sf"/>
</dbReference>
<comment type="caution">
    <text evidence="8">The sequence shown here is derived from an EMBL/GenBank/DDBJ whole genome shotgun (WGS) entry which is preliminary data.</text>
</comment>
<evidence type="ECO:0000256" key="6">
    <source>
        <dbReference type="RuleBase" id="RU000416"/>
    </source>
</evidence>
<dbReference type="EMBL" id="JBHFNR010000019">
    <property type="protein sequence ID" value="MFB2891943.1"/>
    <property type="molecule type" value="Genomic_DNA"/>
</dbReference>
<dbReference type="Pfam" id="PF00145">
    <property type="entry name" value="DNA_methylase"/>
    <property type="match status" value="1"/>
</dbReference>
<gene>
    <name evidence="8" type="ORF">ACE1CI_03250</name>
</gene>
<dbReference type="PANTHER" id="PTHR10629:SF52">
    <property type="entry name" value="DNA (CYTOSINE-5)-METHYLTRANSFERASE 1"/>
    <property type="match status" value="1"/>
</dbReference>